<evidence type="ECO:0000259" key="1">
    <source>
        <dbReference type="Pfam" id="PF01882"/>
    </source>
</evidence>
<protein>
    <recommendedName>
        <fullName evidence="1">DUF58 domain-containing protein</fullName>
    </recommendedName>
</protein>
<comment type="caution">
    <text evidence="2">The sequence shown here is derived from an EMBL/GenBank/DDBJ whole genome shotgun (WGS) entry which is preliminary data.</text>
</comment>
<dbReference type="Proteomes" id="UP001144280">
    <property type="component" value="Unassembled WGS sequence"/>
</dbReference>
<evidence type="ECO:0000313" key="3">
    <source>
        <dbReference type="Proteomes" id="UP001144280"/>
    </source>
</evidence>
<feature type="domain" description="DUF58" evidence="1">
    <location>
        <begin position="193"/>
        <end position="368"/>
    </location>
</feature>
<keyword evidence="3" id="KW-1185">Reference proteome</keyword>
<reference evidence="2" key="1">
    <citation type="submission" date="2022-12" db="EMBL/GenBank/DDBJ databases">
        <title>New Phytohabitans aurantiacus sp. RD004123 nov., an actinomycete isolated from soil.</title>
        <authorList>
            <person name="Triningsih D.W."/>
            <person name="Harunari E."/>
            <person name="Igarashi Y."/>
        </authorList>
    </citation>
    <scope>NUCLEOTIDE SEQUENCE</scope>
    <source>
        <strain evidence="2">RD004123</strain>
    </source>
</reference>
<proteinExistence type="predicted"/>
<dbReference type="PANTHER" id="PTHR34351:SF1">
    <property type="entry name" value="SLR1927 PROTEIN"/>
    <property type="match status" value="1"/>
</dbReference>
<evidence type="ECO:0000313" key="2">
    <source>
        <dbReference type="EMBL" id="GLI01047.1"/>
    </source>
</evidence>
<name>A0ABQ5R590_9ACTN</name>
<dbReference type="Pfam" id="PF01882">
    <property type="entry name" value="DUF58"/>
    <property type="match status" value="1"/>
</dbReference>
<sequence>MTVALTGPGRSALAAGAVLIVVGTYFDYPEVLALGLAAATAVTAGLLRALPRIGITVERFVHPDRVEEGEKIRCDVRCANSGRWRVPELELTEVIDGVRTHVSLPRLRAGAGEQVRTYWITPPRRGVYELPPPSVARYDGLRLAARRSWSGRPQTVYVRPRVYPLAATDAYGSRELDGWTANPHLGQTSFHSLREYVDGDDPRLIHWPSSARLGSLVVRQAFVPSTMRFTIVLDTAMTRYTSESFEDAVRIAASLAVAVTRTGAPLTLCTTDSARAAPPPSDGPDGDPEGTVLDFLAGVRLTPAARGAARWHDALATVDEVATLTVVTGNAYDDELSAVLNAAAVTSVQFVRVGVPEAERSTAPRDGRLLDVGTAFDFSERWIGWVRP</sequence>
<organism evidence="2 3">
    <name type="scientific">Phytohabitans aurantiacus</name>
    <dbReference type="NCBI Taxonomy" id="3016789"/>
    <lineage>
        <taxon>Bacteria</taxon>
        <taxon>Bacillati</taxon>
        <taxon>Actinomycetota</taxon>
        <taxon>Actinomycetes</taxon>
        <taxon>Micromonosporales</taxon>
        <taxon>Micromonosporaceae</taxon>
    </lineage>
</organism>
<dbReference type="EMBL" id="BSDI01000040">
    <property type="protein sequence ID" value="GLI01047.1"/>
    <property type="molecule type" value="Genomic_DNA"/>
</dbReference>
<dbReference type="InterPro" id="IPR002881">
    <property type="entry name" value="DUF58"/>
</dbReference>
<dbReference type="PANTHER" id="PTHR34351">
    <property type="entry name" value="SLR1927 PROTEIN-RELATED"/>
    <property type="match status" value="1"/>
</dbReference>
<accession>A0ABQ5R590</accession>
<gene>
    <name evidence="2" type="ORF">Pa4123_63230</name>
</gene>